<dbReference type="Proteomes" id="UP001165590">
    <property type="component" value="Unassembled WGS sequence"/>
</dbReference>
<feature type="compositionally biased region" description="Basic and acidic residues" evidence="1">
    <location>
        <begin position="35"/>
        <end position="52"/>
    </location>
</feature>
<reference evidence="2" key="1">
    <citation type="journal article" date="2022" name="bioRxiv">
        <title>Discovery and biosynthetic assessment of Streptomyces ortus sp nov. isolated from a deep-sea sponge.</title>
        <authorList>
            <person name="Williams S.E."/>
        </authorList>
    </citation>
    <scope>NUCLEOTIDE SEQUENCE</scope>
    <source>
        <strain evidence="2">A15ISP2-DRY2</strain>
    </source>
</reference>
<keyword evidence="3" id="KW-1185">Reference proteome</keyword>
<evidence type="ECO:0000313" key="2">
    <source>
        <dbReference type="EMBL" id="MCX4238418.1"/>
    </source>
</evidence>
<proteinExistence type="predicted"/>
<organism evidence="2 3">
    <name type="scientific">Streptomyces ortus</name>
    <dbReference type="NCBI Taxonomy" id="2867268"/>
    <lineage>
        <taxon>Bacteria</taxon>
        <taxon>Bacillati</taxon>
        <taxon>Actinomycetota</taxon>
        <taxon>Actinomycetes</taxon>
        <taxon>Kitasatosporales</taxon>
        <taxon>Streptomycetaceae</taxon>
        <taxon>Streptomyces</taxon>
    </lineage>
</organism>
<protein>
    <submittedName>
        <fullName evidence="2">Uncharacterized protein</fullName>
    </submittedName>
</protein>
<evidence type="ECO:0000313" key="3">
    <source>
        <dbReference type="Proteomes" id="UP001165590"/>
    </source>
</evidence>
<dbReference type="EMBL" id="JAIFZO010000002">
    <property type="protein sequence ID" value="MCX4238418.1"/>
    <property type="molecule type" value="Genomic_DNA"/>
</dbReference>
<accession>A0ABT3VEX6</accession>
<sequence length="52" mass="5525">MADDLIEIHQSLPAERSETGVVERGVGGAGSGIPVHREMEVNRDAGPRTDVL</sequence>
<comment type="caution">
    <text evidence="2">The sequence shown here is derived from an EMBL/GenBank/DDBJ whole genome shotgun (WGS) entry which is preliminary data.</text>
</comment>
<evidence type="ECO:0000256" key="1">
    <source>
        <dbReference type="SAM" id="MobiDB-lite"/>
    </source>
</evidence>
<feature type="region of interest" description="Disordered" evidence="1">
    <location>
        <begin position="1"/>
        <end position="52"/>
    </location>
</feature>
<gene>
    <name evidence="2" type="ORF">K3769_37740</name>
</gene>
<name>A0ABT3VEX6_9ACTN</name>
<dbReference type="RefSeq" id="WP_267030711.1">
    <property type="nucleotide sequence ID" value="NZ_JAIFZO010000002.1"/>
</dbReference>